<evidence type="ECO:0000256" key="2">
    <source>
        <dbReference type="SAM" id="Phobius"/>
    </source>
</evidence>
<feature type="region of interest" description="Disordered" evidence="1">
    <location>
        <begin position="511"/>
        <end position="533"/>
    </location>
</feature>
<feature type="domain" description="ABC-type uncharacterised transport system" evidence="3">
    <location>
        <begin position="185"/>
        <end position="433"/>
    </location>
</feature>
<dbReference type="KEGG" id="llu:AKJ09_01056"/>
<evidence type="ECO:0000256" key="1">
    <source>
        <dbReference type="SAM" id="MobiDB-lite"/>
    </source>
</evidence>
<gene>
    <name evidence="5" type="ORF">AKJ09_01056</name>
</gene>
<feature type="domain" description="DUF7088" evidence="4">
    <location>
        <begin position="48"/>
        <end position="123"/>
    </location>
</feature>
<dbReference type="RefSeq" id="WP_146645997.1">
    <property type="nucleotide sequence ID" value="NZ_CP012333.1"/>
</dbReference>
<proteinExistence type="predicted"/>
<accession>A0A0K1PLJ1</accession>
<keyword evidence="2" id="KW-0472">Membrane</keyword>
<feature type="transmembrane region" description="Helical" evidence="2">
    <location>
        <begin position="16"/>
        <end position="36"/>
    </location>
</feature>
<evidence type="ECO:0000313" key="6">
    <source>
        <dbReference type="Proteomes" id="UP000064967"/>
    </source>
</evidence>
<keyword evidence="2" id="KW-0812">Transmembrane</keyword>
<evidence type="ECO:0000259" key="4">
    <source>
        <dbReference type="Pfam" id="PF23357"/>
    </source>
</evidence>
<evidence type="ECO:0000259" key="3">
    <source>
        <dbReference type="Pfam" id="PF09822"/>
    </source>
</evidence>
<dbReference type="Proteomes" id="UP000064967">
    <property type="component" value="Chromosome"/>
</dbReference>
<feature type="compositionally biased region" description="Basic residues" evidence="1">
    <location>
        <begin position="523"/>
        <end position="533"/>
    </location>
</feature>
<dbReference type="Pfam" id="PF09822">
    <property type="entry name" value="ABC_transp_aux"/>
    <property type="match status" value="1"/>
</dbReference>
<dbReference type="EMBL" id="CP012333">
    <property type="protein sequence ID" value="AKU94392.1"/>
    <property type="molecule type" value="Genomic_DNA"/>
</dbReference>
<keyword evidence="6" id="KW-1185">Reference proteome</keyword>
<dbReference type="InterPro" id="IPR019196">
    <property type="entry name" value="ABC_transp_unknown"/>
</dbReference>
<dbReference type="STRING" id="1391654.AKJ09_01056"/>
<dbReference type="OrthoDB" id="9766228at2"/>
<evidence type="ECO:0000313" key="5">
    <source>
        <dbReference type="EMBL" id="AKU94392.1"/>
    </source>
</evidence>
<protein>
    <submittedName>
        <fullName evidence="5">Mucin 2</fullName>
    </submittedName>
</protein>
<keyword evidence="2" id="KW-1133">Transmembrane helix</keyword>
<name>A0A0K1PLJ1_9BACT</name>
<organism evidence="5 6">
    <name type="scientific">Labilithrix luteola</name>
    <dbReference type="NCBI Taxonomy" id="1391654"/>
    <lineage>
        <taxon>Bacteria</taxon>
        <taxon>Pseudomonadati</taxon>
        <taxon>Myxococcota</taxon>
        <taxon>Polyangia</taxon>
        <taxon>Polyangiales</taxon>
        <taxon>Labilitrichaceae</taxon>
        <taxon>Labilithrix</taxon>
    </lineage>
</organism>
<sequence>MARHGKRRFPLDSTQISQLVGVVAAMVVVVLVNVLVARRYTRWDWTASKRYSLTPATVQTLRDLPEPVQIWVLLGSSDPLEQSVKQLLVAYQAETTKLDVHYVDPDRDVIALEDVKKKYKIETGRTEAGHVVADAIVVVARGDKHWFLTTSDMVQISNADDTKVSPREEQALTGAIRNVLGGEKVKLCFTSGHGEMSPLELGDQGVGLLKDVLEKDNYEVVGVDASAPNANEPFKGCAVAIVPGLRGAFTKEETERLRTWLLGGGNLLLAASPITGDTETGLVSAGLERALGPFGIALDEDVVIEEDPDLAFPGGGGMRFVAEPKSHPITAGLVKSDAQREVPRVVVQLARSMHRQSEADSATPQDLLVTSAKAFGLTNVAGASEWKDAPRKRAGDLGGPLTIALASERPKLSPSAPHGPRVVVLGSASMLTQASFREPLPVRGAALLVESAISWLAAQPQILDVPEKSAVAAGIRITDESRSEIRRYVLLFMPATVALLGIAIAFLRRASEGKPRAASPKAVSKKPKAERKK</sequence>
<dbReference type="Pfam" id="PF23357">
    <property type="entry name" value="DUF7088"/>
    <property type="match status" value="1"/>
</dbReference>
<reference evidence="5 6" key="1">
    <citation type="submission" date="2015-08" db="EMBL/GenBank/DDBJ databases">
        <authorList>
            <person name="Babu N.S."/>
            <person name="Beckwith C.J."/>
            <person name="Beseler K.G."/>
            <person name="Brison A."/>
            <person name="Carone J.V."/>
            <person name="Caskin T.P."/>
            <person name="Diamond M."/>
            <person name="Durham M.E."/>
            <person name="Foxe J.M."/>
            <person name="Go M."/>
            <person name="Henderson B.A."/>
            <person name="Jones I.B."/>
            <person name="McGettigan J.A."/>
            <person name="Micheletti S.J."/>
            <person name="Nasrallah M.E."/>
            <person name="Ortiz D."/>
            <person name="Piller C.R."/>
            <person name="Privatt S.R."/>
            <person name="Schneider S.L."/>
            <person name="Sharp S."/>
            <person name="Smith T.C."/>
            <person name="Stanton J.D."/>
            <person name="Ullery H.E."/>
            <person name="Wilson R.J."/>
            <person name="Serrano M.G."/>
            <person name="Buck G."/>
            <person name="Lee V."/>
            <person name="Wang Y."/>
            <person name="Carvalho R."/>
            <person name="Voegtly L."/>
            <person name="Shi R."/>
            <person name="Duckworth R."/>
            <person name="Johnson A."/>
            <person name="Loviza R."/>
            <person name="Walstead R."/>
            <person name="Shah Z."/>
            <person name="Kiflezghi M."/>
            <person name="Wade K."/>
            <person name="Ball S.L."/>
            <person name="Bradley K.W."/>
            <person name="Asai D.J."/>
            <person name="Bowman C.A."/>
            <person name="Russell D.A."/>
            <person name="Pope W.H."/>
            <person name="Jacobs-Sera D."/>
            <person name="Hendrix R.W."/>
            <person name="Hatfull G.F."/>
        </authorList>
    </citation>
    <scope>NUCLEOTIDE SEQUENCE [LARGE SCALE GENOMIC DNA]</scope>
    <source>
        <strain evidence="5 6">DSM 27648</strain>
    </source>
</reference>
<dbReference type="AlphaFoldDB" id="A0A0K1PLJ1"/>
<feature type="transmembrane region" description="Helical" evidence="2">
    <location>
        <begin position="488"/>
        <end position="507"/>
    </location>
</feature>
<dbReference type="InterPro" id="IPR055396">
    <property type="entry name" value="DUF7088"/>
</dbReference>